<dbReference type="InParanoid" id="D8PLM4"/>
<evidence type="ECO:0000313" key="1">
    <source>
        <dbReference type="EMBL" id="EFJ04086.1"/>
    </source>
</evidence>
<protein>
    <submittedName>
        <fullName evidence="1">Uncharacterized protein</fullName>
    </submittedName>
</protein>
<dbReference type="AlphaFoldDB" id="D8PLM4"/>
<reference evidence="1 2" key="1">
    <citation type="journal article" date="2010" name="Nat. Biotechnol.">
        <title>Genome sequence of the model mushroom Schizophyllum commune.</title>
        <authorList>
            <person name="Ohm R.A."/>
            <person name="de Jong J.F."/>
            <person name="Lugones L.G."/>
            <person name="Aerts A."/>
            <person name="Kothe E."/>
            <person name="Stajich J.E."/>
            <person name="de Vries R.P."/>
            <person name="Record E."/>
            <person name="Levasseur A."/>
            <person name="Baker S.E."/>
            <person name="Bartholomew K.A."/>
            <person name="Coutinho P.M."/>
            <person name="Erdmann S."/>
            <person name="Fowler T.J."/>
            <person name="Gathman A.C."/>
            <person name="Lombard V."/>
            <person name="Henrissat B."/>
            <person name="Knabe N."/>
            <person name="Kuees U."/>
            <person name="Lilly W.W."/>
            <person name="Lindquist E."/>
            <person name="Lucas S."/>
            <person name="Magnuson J.K."/>
            <person name="Piumi F."/>
            <person name="Raudaskoski M."/>
            <person name="Salamov A."/>
            <person name="Schmutz J."/>
            <person name="Schwarze F.W.M.R."/>
            <person name="vanKuyk P.A."/>
            <person name="Horton J.S."/>
            <person name="Grigoriev I.V."/>
            <person name="Woesten H.A.B."/>
        </authorList>
    </citation>
    <scope>NUCLEOTIDE SEQUENCE [LARGE SCALE GENOMIC DNA]</scope>
    <source>
        <strain evidence="2">H4-8 / FGSC 9210</strain>
    </source>
</reference>
<dbReference type="EMBL" id="GL377302">
    <property type="protein sequence ID" value="EFJ04086.1"/>
    <property type="molecule type" value="Genomic_DNA"/>
</dbReference>
<sequence length="284" mass="31459">MGVAHKYPSQGSVSVNLKCCKRLQTKDAKELSSPLVVTSRHAHLSFHSSSVLLPSPLKSVYSSTHAKIDTQACSVQLRTERAHITHTIVCFKLHNNQPRQLNANTKVLYFVSSTAHTSTSMLYYAPTPAARTAQGGRPPSMPPLLKTTPPLEIPLPYKTSLPPQSCGSSVRVNLPNAKLPYAEYEPDQGRNREAVKLRVPPSISDELLPPRIALPVAIRKQALVGNSKKRIIELPFSDDRHSQLLKTLARRSSQPTPDYLDKDEYMYRPIKMLALQVLDVDALG</sequence>
<evidence type="ECO:0000313" key="2">
    <source>
        <dbReference type="Proteomes" id="UP000007431"/>
    </source>
</evidence>
<dbReference type="HOGENOM" id="CLU_980570_0_0_1"/>
<accession>D8PLM4</accession>
<gene>
    <name evidence="1" type="ORF">SCHCODRAFT_104648</name>
</gene>
<name>D8PLM4_SCHCM</name>
<keyword evidence="2" id="KW-1185">Reference proteome</keyword>
<dbReference type="Proteomes" id="UP000007431">
    <property type="component" value="Unassembled WGS sequence"/>
</dbReference>
<dbReference type="VEuPathDB" id="FungiDB:SCHCODRAFT_02662436"/>
<proteinExistence type="predicted"/>
<feature type="non-terminal residue" evidence="1">
    <location>
        <position position="284"/>
    </location>
</feature>
<organism evidence="2">
    <name type="scientific">Schizophyllum commune (strain H4-8 / FGSC 9210)</name>
    <name type="common">Split gill fungus</name>
    <dbReference type="NCBI Taxonomy" id="578458"/>
    <lineage>
        <taxon>Eukaryota</taxon>
        <taxon>Fungi</taxon>
        <taxon>Dikarya</taxon>
        <taxon>Basidiomycota</taxon>
        <taxon>Agaricomycotina</taxon>
        <taxon>Agaricomycetes</taxon>
        <taxon>Agaricomycetidae</taxon>
        <taxon>Agaricales</taxon>
        <taxon>Schizophyllaceae</taxon>
        <taxon>Schizophyllum</taxon>
    </lineage>
</organism>